<dbReference type="Proteomes" id="UP000828390">
    <property type="component" value="Unassembled WGS sequence"/>
</dbReference>
<protein>
    <submittedName>
        <fullName evidence="1">Uncharacterized protein</fullName>
    </submittedName>
</protein>
<dbReference type="EMBL" id="JAIWYP010000012">
    <property type="protein sequence ID" value="KAH3725155.1"/>
    <property type="molecule type" value="Genomic_DNA"/>
</dbReference>
<gene>
    <name evidence="1" type="ORF">DPMN_050988</name>
</gene>
<evidence type="ECO:0000313" key="2">
    <source>
        <dbReference type="Proteomes" id="UP000828390"/>
    </source>
</evidence>
<reference evidence="1" key="1">
    <citation type="journal article" date="2019" name="bioRxiv">
        <title>The Genome of the Zebra Mussel, Dreissena polymorpha: A Resource for Invasive Species Research.</title>
        <authorList>
            <person name="McCartney M.A."/>
            <person name="Auch B."/>
            <person name="Kono T."/>
            <person name="Mallez S."/>
            <person name="Zhang Y."/>
            <person name="Obille A."/>
            <person name="Becker A."/>
            <person name="Abrahante J.E."/>
            <person name="Garbe J."/>
            <person name="Badalamenti J.P."/>
            <person name="Herman A."/>
            <person name="Mangelson H."/>
            <person name="Liachko I."/>
            <person name="Sullivan S."/>
            <person name="Sone E.D."/>
            <person name="Koren S."/>
            <person name="Silverstein K.A.T."/>
            <person name="Beckman K.B."/>
            <person name="Gohl D.M."/>
        </authorList>
    </citation>
    <scope>NUCLEOTIDE SEQUENCE</scope>
    <source>
        <strain evidence="1">Duluth1</strain>
        <tissue evidence="1">Whole animal</tissue>
    </source>
</reference>
<organism evidence="1 2">
    <name type="scientific">Dreissena polymorpha</name>
    <name type="common">Zebra mussel</name>
    <name type="synonym">Mytilus polymorpha</name>
    <dbReference type="NCBI Taxonomy" id="45954"/>
    <lineage>
        <taxon>Eukaryota</taxon>
        <taxon>Metazoa</taxon>
        <taxon>Spiralia</taxon>
        <taxon>Lophotrochozoa</taxon>
        <taxon>Mollusca</taxon>
        <taxon>Bivalvia</taxon>
        <taxon>Autobranchia</taxon>
        <taxon>Heteroconchia</taxon>
        <taxon>Euheterodonta</taxon>
        <taxon>Imparidentia</taxon>
        <taxon>Neoheterodontei</taxon>
        <taxon>Myida</taxon>
        <taxon>Dreissenoidea</taxon>
        <taxon>Dreissenidae</taxon>
        <taxon>Dreissena</taxon>
    </lineage>
</organism>
<dbReference type="AlphaFoldDB" id="A0A9D4HNL2"/>
<name>A0A9D4HNL2_DREPO</name>
<evidence type="ECO:0000313" key="1">
    <source>
        <dbReference type="EMBL" id="KAH3725155.1"/>
    </source>
</evidence>
<reference evidence="1" key="2">
    <citation type="submission" date="2020-11" db="EMBL/GenBank/DDBJ databases">
        <authorList>
            <person name="McCartney M.A."/>
            <person name="Auch B."/>
            <person name="Kono T."/>
            <person name="Mallez S."/>
            <person name="Becker A."/>
            <person name="Gohl D.M."/>
            <person name="Silverstein K.A.T."/>
            <person name="Koren S."/>
            <person name="Bechman K.B."/>
            <person name="Herman A."/>
            <person name="Abrahante J.E."/>
            <person name="Garbe J."/>
        </authorList>
    </citation>
    <scope>NUCLEOTIDE SEQUENCE</scope>
    <source>
        <strain evidence="1">Duluth1</strain>
        <tissue evidence="1">Whole animal</tissue>
    </source>
</reference>
<proteinExistence type="predicted"/>
<accession>A0A9D4HNL2</accession>
<comment type="caution">
    <text evidence="1">The sequence shown here is derived from an EMBL/GenBank/DDBJ whole genome shotgun (WGS) entry which is preliminary data.</text>
</comment>
<sequence>MFPQTRRTKTVVECSVNHSDDQSRYLFKFLDYVGYSHDIIAERRRVFHGIDAMINNEREDKIVQVTAGSKAEGLASCFESDYDYLNIYQNIFCQFEILTNMFSNDTTGFCM</sequence>
<keyword evidence="2" id="KW-1185">Reference proteome</keyword>